<feature type="domain" description="PAC" evidence="18">
    <location>
        <begin position="1188"/>
        <end position="1240"/>
    </location>
</feature>
<evidence type="ECO:0000256" key="6">
    <source>
        <dbReference type="ARBA" id="ARBA00022606"/>
    </source>
</evidence>
<feature type="domain" description="CheB-type methylesterase" evidence="19">
    <location>
        <begin position="17"/>
        <end position="206"/>
    </location>
</feature>
<dbReference type="EC" id="2.7.13.3" evidence="2"/>
<dbReference type="NCBIfam" id="TIGR00229">
    <property type="entry name" value="sensory_box"/>
    <property type="match status" value="2"/>
</dbReference>
<dbReference type="PANTHER" id="PTHR24422">
    <property type="entry name" value="CHEMOTAXIS PROTEIN METHYLTRANSFERASE"/>
    <property type="match status" value="1"/>
</dbReference>
<dbReference type="SUPFAM" id="SSF52738">
    <property type="entry name" value="Methylesterase CheB, C-terminal domain"/>
    <property type="match status" value="1"/>
</dbReference>
<dbReference type="Pfam" id="PF01739">
    <property type="entry name" value="CheR"/>
    <property type="match status" value="1"/>
</dbReference>
<evidence type="ECO:0000256" key="10">
    <source>
        <dbReference type="ARBA" id="ARBA00022741"/>
    </source>
</evidence>
<dbReference type="GO" id="GO:0009881">
    <property type="term" value="F:photoreceptor activity"/>
    <property type="evidence" value="ECO:0007669"/>
    <property type="project" value="UniProtKB-KW"/>
</dbReference>
<dbReference type="InterPro" id="IPR036890">
    <property type="entry name" value="HATPase_C_sf"/>
</dbReference>
<evidence type="ECO:0000256" key="5">
    <source>
        <dbReference type="ARBA" id="ARBA00022553"/>
    </source>
</evidence>
<keyword evidence="5" id="KW-0597">Phosphoprotein</keyword>
<dbReference type="InterPro" id="IPR000014">
    <property type="entry name" value="PAS"/>
</dbReference>
<dbReference type="RefSeq" id="WP_072375985.1">
    <property type="nucleotide sequence ID" value="NZ_FNXB01000012.1"/>
</dbReference>
<dbReference type="EMBL" id="FNXB01000012">
    <property type="protein sequence ID" value="SEH87305.1"/>
    <property type="molecule type" value="Genomic_DNA"/>
</dbReference>
<dbReference type="Gene3D" id="3.40.50.150">
    <property type="entry name" value="Vaccinia Virus protein VP39"/>
    <property type="match status" value="1"/>
</dbReference>
<dbReference type="Pfam" id="PF01339">
    <property type="entry name" value="CheB_methylest"/>
    <property type="match status" value="1"/>
</dbReference>
<dbReference type="Pfam" id="PF13596">
    <property type="entry name" value="PAS_10"/>
    <property type="match status" value="1"/>
</dbReference>
<dbReference type="GO" id="GO:0005524">
    <property type="term" value="F:ATP binding"/>
    <property type="evidence" value="ECO:0007669"/>
    <property type="project" value="UniProtKB-KW"/>
</dbReference>
<dbReference type="PANTHER" id="PTHR24422:SF27">
    <property type="entry name" value="PROTEIN-GLUTAMATE O-METHYLTRANSFERASE"/>
    <property type="match status" value="1"/>
</dbReference>
<feature type="compositionally biased region" description="Basic and acidic residues" evidence="16">
    <location>
        <begin position="1439"/>
        <end position="1451"/>
    </location>
</feature>
<keyword evidence="4" id="KW-0600">Photoreceptor protein</keyword>
<dbReference type="CDD" id="cd16434">
    <property type="entry name" value="CheB-CheR_fusion"/>
    <property type="match status" value="1"/>
</dbReference>
<dbReference type="SMART" id="SM00138">
    <property type="entry name" value="MeTrc"/>
    <property type="match status" value="1"/>
</dbReference>
<dbReference type="InterPro" id="IPR000700">
    <property type="entry name" value="PAS-assoc_C"/>
</dbReference>
<feature type="domain" description="CheR-type methyltransferase" evidence="20">
    <location>
        <begin position="225"/>
        <end position="487"/>
    </location>
</feature>
<evidence type="ECO:0000256" key="15">
    <source>
        <dbReference type="PROSITE-ProRule" id="PRU00050"/>
    </source>
</evidence>
<evidence type="ECO:0000256" key="12">
    <source>
        <dbReference type="ARBA" id="ARBA00022840"/>
    </source>
</evidence>
<feature type="region of interest" description="Disordered" evidence="16">
    <location>
        <begin position="493"/>
        <end position="516"/>
    </location>
</feature>
<keyword evidence="11 21" id="KW-0418">Kinase</keyword>
<dbReference type="EMBL" id="FOCV01000010">
    <property type="protein sequence ID" value="SEO01796.1"/>
    <property type="molecule type" value="Genomic_DNA"/>
</dbReference>
<dbReference type="PROSITE" id="PS50112">
    <property type="entry name" value="PAS"/>
    <property type="match status" value="2"/>
</dbReference>
<keyword evidence="14" id="KW-0675">Receptor</keyword>
<dbReference type="Pfam" id="PF13426">
    <property type="entry name" value="PAS_9"/>
    <property type="match status" value="1"/>
</dbReference>
<feature type="domain" description="PAS" evidence="17">
    <location>
        <begin position="988"/>
        <end position="1028"/>
    </location>
</feature>
<feature type="region of interest" description="Disordered" evidence="16">
    <location>
        <begin position="1427"/>
        <end position="1451"/>
    </location>
</feature>
<evidence type="ECO:0000256" key="11">
    <source>
        <dbReference type="ARBA" id="ARBA00022777"/>
    </source>
</evidence>
<keyword evidence="13" id="KW-0157">Chromophore</keyword>
<keyword evidence="24" id="KW-1185">Reference proteome</keyword>
<dbReference type="PROSITE" id="PS50113">
    <property type="entry name" value="PAC"/>
    <property type="match status" value="4"/>
</dbReference>
<evidence type="ECO:0000256" key="1">
    <source>
        <dbReference type="ARBA" id="ARBA00000085"/>
    </source>
</evidence>
<reference evidence="23" key="1">
    <citation type="submission" date="2016-10" db="EMBL/GenBank/DDBJ databases">
        <authorList>
            <person name="Wibberg D."/>
        </authorList>
    </citation>
    <scope>NUCLEOTIDE SEQUENCE [LARGE SCALE GENOMIC DNA]</scope>
</reference>
<dbReference type="InterPro" id="IPR000673">
    <property type="entry name" value="Sig_transdc_resp-reg_Me-estase"/>
</dbReference>
<dbReference type="InterPro" id="IPR011102">
    <property type="entry name" value="Sig_transdc_His_kinase_HWE"/>
</dbReference>
<dbReference type="GO" id="GO:0000156">
    <property type="term" value="F:phosphorelay response regulator activity"/>
    <property type="evidence" value="ECO:0007669"/>
    <property type="project" value="InterPro"/>
</dbReference>
<feature type="compositionally biased region" description="Polar residues" evidence="16">
    <location>
        <begin position="690"/>
        <end position="703"/>
    </location>
</feature>
<dbReference type="GO" id="GO:0005737">
    <property type="term" value="C:cytoplasm"/>
    <property type="evidence" value="ECO:0007669"/>
    <property type="project" value="InterPro"/>
</dbReference>
<feature type="compositionally biased region" description="Low complexity" evidence="16">
    <location>
        <begin position="498"/>
        <end position="516"/>
    </location>
</feature>
<evidence type="ECO:0000256" key="3">
    <source>
        <dbReference type="ARBA" id="ARBA00021740"/>
    </source>
</evidence>
<dbReference type="InterPro" id="IPR035965">
    <property type="entry name" value="PAS-like_dom_sf"/>
</dbReference>
<dbReference type="Gene3D" id="3.40.50.180">
    <property type="entry name" value="Methylesterase CheB, C-terminal domain"/>
    <property type="match status" value="1"/>
</dbReference>
<feature type="domain" description="PAC" evidence="18">
    <location>
        <begin position="933"/>
        <end position="987"/>
    </location>
</feature>
<dbReference type="InterPro" id="IPR029063">
    <property type="entry name" value="SAM-dependent_MTases_sf"/>
</dbReference>
<dbReference type="InterPro" id="IPR022642">
    <property type="entry name" value="CheR_C"/>
</dbReference>
<dbReference type="GO" id="GO:0008757">
    <property type="term" value="F:S-adenosylmethionine-dependent methyltransferase activity"/>
    <property type="evidence" value="ECO:0007669"/>
    <property type="project" value="InterPro"/>
</dbReference>
<dbReference type="SUPFAM" id="SSF57997">
    <property type="entry name" value="Tropomyosin"/>
    <property type="match status" value="1"/>
</dbReference>
<dbReference type="InterPro" id="IPR022641">
    <property type="entry name" value="CheR_N"/>
</dbReference>
<evidence type="ECO:0000256" key="7">
    <source>
        <dbReference type="ARBA" id="ARBA00022630"/>
    </source>
</evidence>
<evidence type="ECO:0000313" key="24">
    <source>
        <dbReference type="Proteomes" id="UP000198939"/>
    </source>
</evidence>
<dbReference type="Pfam" id="PF03705">
    <property type="entry name" value="CheR_N"/>
    <property type="match status" value="1"/>
</dbReference>
<evidence type="ECO:0000259" key="18">
    <source>
        <dbReference type="PROSITE" id="PS50113"/>
    </source>
</evidence>
<comment type="catalytic activity">
    <reaction evidence="1">
        <text>ATP + protein L-histidine = ADP + protein N-phospho-L-histidine.</text>
        <dbReference type="EC" id="2.7.13.3"/>
    </reaction>
</comment>
<gene>
    <name evidence="21" type="ORF">RTCCBAU85039_2817</name>
    <name evidence="22" type="ORF">SAMN05216228_1010175</name>
</gene>
<dbReference type="Proteomes" id="UP000198939">
    <property type="component" value="Unassembled WGS sequence"/>
</dbReference>
<dbReference type="SUPFAM" id="SSF53335">
    <property type="entry name" value="S-adenosyl-L-methionine-dependent methyltransferases"/>
    <property type="match status" value="1"/>
</dbReference>
<dbReference type="Pfam" id="PF08448">
    <property type="entry name" value="PAS_4"/>
    <property type="match status" value="2"/>
</dbReference>
<name>A0A1H8LAH6_9HYPH</name>
<feature type="domain" description="PAC" evidence="18">
    <location>
        <begin position="1066"/>
        <end position="1118"/>
    </location>
</feature>
<evidence type="ECO:0000259" key="19">
    <source>
        <dbReference type="PROSITE" id="PS50122"/>
    </source>
</evidence>
<dbReference type="InterPro" id="IPR001610">
    <property type="entry name" value="PAC"/>
</dbReference>
<dbReference type="PRINTS" id="PR00996">
    <property type="entry name" value="CHERMTFRASE"/>
</dbReference>
<protein>
    <recommendedName>
        <fullName evidence="3">Blue-light-activated histidine kinase</fullName>
        <ecNumber evidence="2">2.7.13.3</ecNumber>
    </recommendedName>
</protein>
<evidence type="ECO:0000256" key="4">
    <source>
        <dbReference type="ARBA" id="ARBA00022543"/>
    </source>
</evidence>
<keyword evidence="9 21" id="KW-0808">Transferase</keyword>
<evidence type="ECO:0000259" key="20">
    <source>
        <dbReference type="PROSITE" id="PS50123"/>
    </source>
</evidence>
<dbReference type="GO" id="GO:0008984">
    <property type="term" value="F:protein-glutamate methylesterase activity"/>
    <property type="evidence" value="ECO:0007669"/>
    <property type="project" value="InterPro"/>
</dbReference>
<dbReference type="SMART" id="SM00086">
    <property type="entry name" value="PAC"/>
    <property type="match status" value="4"/>
</dbReference>
<evidence type="ECO:0000313" key="22">
    <source>
        <dbReference type="EMBL" id="SEO01796.1"/>
    </source>
</evidence>
<dbReference type="STRING" id="501024.RTCCBAU85039_2817"/>
<dbReference type="Pfam" id="PF07536">
    <property type="entry name" value="HWE_HK"/>
    <property type="match status" value="1"/>
</dbReference>
<feature type="domain" description="PAC" evidence="18">
    <location>
        <begin position="807"/>
        <end position="857"/>
    </location>
</feature>
<dbReference type="GO" id="GO:0006935">
    <property type="term" value="P:chemotaxis"/>
    <property type="evidence" value="ECO:0007669"/>
    <property type="project" value="InterPro"/>
</dbReference>
<proteinExistence type="predicted"/>
<dbReference type="Gene3D" id="3.30.565.10">
    <property type="entry name" value="Histidine kinase-like ATPase, C-terminal domain"/>
    <property type="match status" value="1"/>
</dbReference>
<dbReference type="SUPFAM" id="SSF55785">
    <property type="entry name" value="PYP-like sensor domain (PAS domain)"/>
    <property type="match status" value="3"/>
</dbReference>
<keyword evidence="8" id="KW-0288">FMN</keyword>
<evidence type="ECO:0000256" key="13">
    <source>
        <dbReference type="ARBA" id="ARBA00022991"/>
    </source>
</evidence>
<evidence type="ECO:0000256" key="8">
    <source>
        <dbReference type="ARBA" id="ARBA00022643"/>
    </source>
</evidence>
<dbReference type="Proteomes" id="UP000183063">
    <property type="component" value="Unassembled WGS sequence"/>
</dbReference>
<keyword evidence="12" id="KW-0067">ATP-binding</keyword>
<dbReference type="SUPFAM" id="SSF47757">
    <property type="entry name" value="Chemotaxis receptor methyltransferase CheR, N-terminal domain"/>
    <property type="match status" value="1"/>
</dbReference>
<organism evidence="21 23">
    <name type="scientific">Rhizobium tibeticum</name>
    <dbReference type="NCBI Taxonomy" id="501024"/>
    <lineage>
        <taxon>Bacteria</taxon>
        <taxon>Pseudomonadati</taxon>
        <taxon>Pseudomonadota</taxon>
        <taxon>Alphaproteobacteria</taxon>
        <taxon>Hyphomicrobiales</taxon>
        <taxon>Rhizobiaceae</taxon>
        <taxon>Rhizobium/Agrobacterium group</taxon>
        <taxon>Rhizobium</taxon>
    </lineage>
</organism>
<keyword evidence="7" id="KW-0285">Flavoprotein</keyword>
<evidence type="ECO:0000313" key="23">
    <source>
        <dbReference type="Proteomes" id="UP000183063"/>
    </source>
</evidence>
<feature type="region of interest" description="Disordered" evidence="16">
    <location>
        <begin position="686"/>
        <end position="710"/>
    </location>
</feature>
<reference evidence="21" key="2">
    <citation type="submission" date="2016-10" db="EMBL/GenBank/DDBJ databases">
        <authorList>
            <person name="de Groot N.N."/>
        </authorList>
    </citation>
    <scope>NUCLEOTIDE SEQUENCE [LARGE SCALE GENOMIC DNA]</scope>
    <source>
        <strain evidence="21">CCBAU85039</strain>
    </source>
</reference>
<dbReference type="InterPro" id="IPR000780">
    <property type="entry name" value="CheR_MeTrfase"/>
</dbReference>
<reference evidence="22 24" key="3">
    <citation type="submission" date="2016-10" db="EMBL/GenBank/DDBJ databases">
        <authorList>
            <person name="Varghese N."/>
            <person name="Submissions S."/>
        </authorList>
    </citation>
    <scope>NUCLEOTIDE SEQUENCE [LARGE SCALE GENOMIC DNA]</scope>
    <source>
        <strain evidence="22 24">CGMCC 1.7071</strain>
    </source>
</reference>
<dbReference type="SMART" id="SM00911">
    <property type="entry name" value="HWE_HK"/>
    <property type="match status" value="1"/>
</dbReference>
<keyword evidence="6" id="KW-0716">Sensory transduction</keyword>
<evidence type="ECO:0000256" key="14">
    <source>
        <dbReference type="ARBA" id="ARBA00023170"/>
    </source>
</evidence>
<sequence>MARRKHVDGTVDADPIAATAIPVVGIGASAGGIEALSSFFDAMPTDSGCAFVVVLHLDPKRESEMARILSGHTEMPVAQVEDGMVLVPNHVYVIAPDTDLKLADGGLKVSKPSEPRGQRHPVDVLFASIAMEQRERSVAIVLSGTGSNGTEGLKEIRAEGGMSLVQAPETAKFDGMPRSAIAAGLADHVLAPDKMPETLIAYVHHGYVSAPTEVEAASPKGEVTIEQVLEVVRARDGHDFCSYKRNTLRRRIHRRMGLRNIETLANYLDDLRTNPQEVATLVADLMISVTGFFRDPEAWKALGEQVIAPLVAERENGGSLRVWVAACATGEEAYSVAMLVTEHAEAIGKRFDLKVFATDAQDDNLRKARDGLYPAAALSGFAPERARRFFEKLDGSFQVSKELRDMVVFAAHNLLRDPPFSRLDIVSCRNFLIYLEPEAQQRVIVQSHFALCPDGHLFLGNAETIGRHDDLFQTVSKKWRIYRRTGPTRHDLIDYRPARGSAAGPRAPGEALPVPSDADSAPIADIARRALLERYAPASVLIDEKGRVVYFHGTTRDYLEQPPGEPTRELVAMARDGLALNLRGALREASKSDKSITVHGRVHQSGASQSVAITVMPLPASRQSGKLTLVSFAPGTPAGEPTGQAVREYTGETTSGEQALQEELVSMRGELRNTIEHLETANEELKASNEEATSMNEELQSTNEELETSKEELQSFNEELNTVNSQLQHKIAELERTTNDLNNLLAGSETATLFLDNKLAINWFAPATKGLFDLVTTDIGRPIAHFARKFSDENLLSDAENVLRKLTTIEAEVPSDAGRWYLRRMLPYRTRDNHIAGVVVTFTDITDRRAATQAVNAARTYAEAIVSTVQQPLLVLDADLRVQSANPAFYHLFKVAAKETERSPLYDLGNGQWEIPALRTLLDLVLSKSQEVADYEVEVEHEFRNIGRRCMLLNARKLVQGSGRDELILLAIEDITERRESENAVRASEQRLKDLIAALPGAVYTTDAEGRITFYNPAAAELWGRHPELGTDKWCGSWRMYRTDGTPLSHDECPMAVALKEKRSIQGTEAVAERSDGVRVPFLSYPTPLRDASGTVTGAVNMLVDITERKQAEALAERIAAIVESSDDAIISKSLDGTIISWNEGAERLLGYGSEEIIGKSIMTLVPPDRRDEEVDILDRVGRGEHIQHYETLRQRKDGSLVWVSLTISPLNNAAGKAVGASTIARDMTERRRADEHRKTLMDELNHRVKNMMAVIQSIATQTLGKASTLDEARQAFGARLVNLAKVHDVLTRESWGSANLAEIVSDTVNPHDGGKTRFQIEGPGVRLSPSAALAISMALHELSTNAAKYGALSNENGQVVIAWKIDGADTARRLVLHWQESGGPPVAKPKTKGFGSRLIERALALELGGEVRVDYQSSGLECTIIAPLPSGHEPGGQDGRRSEARSDRRG</sequence>
<keyword evidence="10" id="KW-0547">Nucleotide-binding</keyword>
<dbReference type="PROSITE" id="PS50122">
    <property type="entry name" value="CHEB"/>
    <property type="match status" value="1"/>
</dbReference>
<evidence type="ECO:0000259" key="17">
    <source>
        <dbReference type="PROSITE" id="PS50112"/>
    </source>
</evidence>
<dbReference type="InterPro" id="IPR013656">
    <property type="entry name" value="PAS_4"/>
</dbReference>
<dbReference type="PROSITE" id="PS50123">
    <property type="entry name" value="CHER"/>
    <property type="match status" value="1"/>
</dbReference>
<evidence type="ECO:0000313" key="21">
    <source>
        <dbReference type="EMBL" id="SEH87305.1"/>
    </source>
</evidence>
<dbReference type="GO" id="GO:0004673">
    <property type="term" value="F:protein histidine kinase activity"/>
    <property type="evidence" value="ECO:0007669"/>
    <property type="project" value="UniProtKB-EC"/>
</dbReference>
<evidence type="ECO:0000256" key="16">
    <source>
        <dbReference type="SAM" id="MobiDB-lite"/>
    </source>
</evidence>
<dbReference type="InterPro" id="IPR035909">
    <property type="entry name" value="CheB_C"/>
</dbReference>
<dbReference type="CDD" id="cd00130">
    <property type="entry name" value="PAS"/>
    <property type="match status" value="3"/>
</dbReference>
<accession>A0A1H8LAH6</accession>
<comment type="caution">
    <text evidence="15">Lacks conserved residue(s) required for the propagation of feature annotation.</text>
</comment>
<evidence type="ECO:0000256" key="9">
    <source>
        <dbReference type="ARBA" id="ARBA00022679"/>
    </source>
</evidence>
<evidence type="ECO:0000256" key="2">
    <source>
        <dbReference type="ARBA" id="ARBA00012438"/>
    </source>
</evidence>
<dbReference type="InterPro" id="IPR050903">
    <property type="entry name" value="Bact_Chemotaxis_MeTrfase"/>
</dbReference>
<feature type="domain" description="PAS" evidence="17">
    <location>
        <begin position="1115"/>
        <end position="1185"/>
    </location>
</feature>
<dbReference type="SMART" id="SM00091">
    <property type="entry name" value="PAS"/>
    <property type="match status" value="5"/>
</dbReference>
<dbReference type="Gene3D" id="3.30.450.20">
    <property type="entry name" value="PAS domain"/>
    <property type="match status" value="4"/>
</dbReference>
<dbReference type="Gene3D" id="1.20.5.340">
    <property type="match status" value="1"/>
</dbReference>